<dbReference type="EMBL" id="KZ819306">
    <property type="protein sequence ID" value="PWN95200.1"/>
    <property type="molecule type" value="Genomic_DNA"/>
</dbReference>
<dbReference type="AlphaFoldDB" id="A0A316Z0E7"/>
<dbReference type="FunFam" id="2.40.50.140:FF:000038">
    <property type="entry name" value="Exosome complex component RRP4"/>
    <property type="match status" value="1"/>
</dbReference>
<evidence type="ECO:0000259" key="7">
    <source>
        <dbReference type="Pfam" id="PF15985"/>
    </source>
</evidence>
<dbReference type="InterPro" id="IPR048565">
    <property type="entry name" value="S1_RRP4"/>
</dbReference>
<dbReference type="GO" id="GO:0034475">
    <property type="term" value="P:U4 snRNA 3'-end processing"/>
    <property type="evidence" value="ECO:0007669"/>
    <property type="project" value="TreeGrafter"/>
</dbReference>
<dbReference type="Gene3D" id="2.40.50.140">
    <property type="entry name" value="Nucleic acid-binding proteins"/>
    <property type="match status" value="1"/>
</dbReference>
<comment type="similarity">
    <text evidence="2">Belongs to the RRP4 family.</text>
</comment>
<proteinExistence type="inferred from homology"/>
<sequence length="365" mass="38660">MASFVVERVRPQGASAAASTSSLAPLASYMHLSGHADPAPELDDDAPWLDPEAADEAAAQGGARLASAGEVIASSAAFMRGHGAFLSAALAASAGAEAPAIVASLCGTVSRVNRLISVAPVRTRYAPEVGDLVVGRIADVSAGQRRWRVELGARQLAALALASVNLPGGVQRRKLEADELQMRQFFQEQDLLVAEVQSSFADGSVALHTRSLRYGKLRNGALALVQPVLVQRLKSHFVTLPQADVDLTIGLNGYVWVSKHQKFDVDKAEGEAKRIESGLAGKGTGRDVDGVYSDVNETLPARTHLAISRLTALLAHLSAAHLPISDTSISRAYDASVALWPLERGAMEDLVVREVLADVRESLRQ</sequence>
<dbReference type="InterPro" id="IPR036612">
    <property type="entry name" value="KH_dom_type_1_sf"/>
</dbReference>
<dbReference type="Pfam" id="PF15985">
    <property type="entry name" value="KH_6"/>
    <property type="match status" value="1"/>
</dbReference>
<dbReference type="PANTHER" id="PTHR21321:SF4">
    <property type="entry name" value="EXOSOME COMPLEX COMPONENT RRP4"/>
    <property type="match status" value="1"/>
</dbReference>
<organism evidence="9 10">
    <name type="scientific">Tilletiopsis washingtonensis</name>
    <dbReference type="NCBI Taxonomy" id="58919"/>
    <lineage>
        <taxon>Eukaryota</taxon>
        <taxon>Fungi</taxon>
        <taxon>Dikarya</taxon>
        <taxon>Basidiomycota</taxon>
        <taxon>Ustilaginomycotina</taxon>
        <taxon>Exobasidiomycetes</taxon>
        <taxon>Entylomatales</taxon>
        <taxon>Entylomatales incertae sedis</taxon>
        <taxon>Tilletiopsis</taxon>
    </lineage>
</organism>
<dbReference type="GO" id="GO:0000176">
    <property type="term" value="C:nuclear exosome (RNase complex)"/>
    <property type="evidence" value="ECO:0007669"/>
    <property type="project" value="TreeGrafter"/>
</dbReference>
<keyword evidence="4" id="KW-0271">Exosome</keyword>
<dbReference type="GeneID" id="37270970"/>
<dbReference type="SUPFAM" id="SSF54791">
    <property type="entry name" value="Eukaryotic type KH-domain (KH-domain type I)"/>
    <property type="match status" value="1"/>
</dbReference>
<evidence type="ECO:0000259" key="8">
    <source>
        <dbReference type="Pfam" id="PF21266"/>
    </source>
</evidence>
<dbReference type="SUPFAM" id="SSF50249">
    <property type="entry name" value="Nucleic acid-binding proteins"/>
    <property type="match status" value="1"/>
</dbReference>
<dbReference type="GO" id="GO:0071035">
    <property type="term" value="P:nuclear polyadenylation-dependent rRNA catabolic process"/>
    <property type="evidence" value="ECO:0007669"/>
    <property type="project" value="TreeGrafter"/>
</dbReference>
<dbReference type="Gene3D" id="2.40.50.100">
    <property type="match status" value="1"/>
</dbReference>
<dbReference type="STRING" id="58919.A0A316Z0E7"/>
<feature type="domain" description="K Homology" evidence="7">
    <location>
        <begin position="220"/>
        <end position="261"/>
    </location>
</feature>
<dbReference type="InterPro" id="IPR012340">
    <property type="entry name" value="NA-bd_OB-fold"/>
</dbReference>
<keyword evidence="6" id="KW-0539">Nucleus</keyword>
<dbReference type="Proteomes" id="UP000245946">
    <property type="component" value="Unassembled WGS sequence"/>
</dbReference>
<dbReference type="CDD" id="cd22525">
    <property type="entry name" value="KH-I_Rrp4_eukar"/>
    <property type="match status" value="1"/>
</dbReference>
<dbReference type="OrthoDB" id="1650at2759"/>
<dbReference type="InterPro" id="IPR004088">
    <property type="entry name" value="KH_dom_type_1"/>
</dbReference>
<evidence type="ECO:0000256" key="5">
    <source>
        <dbReference type="ARBA" id="ARBA00022884"/>
    </source>
</evidence>
<dbReference type="GO" id="GO:0000177">
    <property type="term" value="C:cytoplasmic exosome (RNase complex)"/>
    <property type="evidence" value="ECO:0007669"/>
    <property type="project" value="TreeGrafter"/>
</dbReference>
<gene>
    <name evidence="9" type="ORF">FA09DRAFT_332364</name>
</gene>
<dbReference type="GO" id="GO:0071051">
    <property type="term" value="P:poly(A)-dependent snoRNA 3'-end processing"/>
    <property type="evidence" value="ECO:0007669"/>
    <property type="project" value="TreeGrafter"/>
</dbReference>
<dbReference type="Pfam" id="PF21266">
    <property type="entry name" value="S1_RRP4"/>
    <property type="match status" value="1"/>
</dbReference>
<dbReference type="GO" id="GO:0003723">
    <property type="term" value="F:RNA binding"/>
    <property type="evidence" value="ECO:0007669"/>
    <property type="project" value="UniProtKB-KW"/>
</dbReference>
<evidence type="ECO:0000313" key="9">
    <source>
        <dbReference type="EMBL" id="PWN95200.1"/>
    </source>
</evidence>
<comment type="subcellular location">
    <subcellularLocation>
        <location evidence="1">Nucleus</location>
    </subcellularLocation>
</comment>
<dbReference type="GO" id="GO:0071038">
    <property type="term" value="P:TRAMP-dependent tRNA surveillance pathway"/>
    <property type="evidence" value="ECO:0007669"/>
    <property type="project" value="TreeGrafter"/>
</dbReference>
<reference evidence="9 10" key="1">
    <citation type="journal article" date="2018" name="Mol. Biol. Evol.">
        <title>Broad Genomic Sampling Reveals a Smut Pathogenic Ancestry of the Fungal Clade Ustilaginomycotina.</title>
        <authorList>
            <person name="Kijpornyongpan T."/>
            <person name="Mondo S.J."/>
            <person name="Barry K."/>
            <person name="Sandor L."/>
            <person name="Lee J."/>
            <person name="Lipzen A."/>
            <person name="Pangilinan J."/>
            <person name="LaButti K."/>
            <person name="Hainaut M."/>
            <person name="Henrissat B."/>
            <person name="Grigoriev I.V."/>
            <person name="Spatafora J.W."/>
            <person name="Aime M.C."/>
        </authorList>
    </citation>
    <scope>NUCLEOTIDE SEQUENCE [LARGE SCALE GENOMIC DNA]</scope>
    <source>
        <strain evidence="9 10">MCA 4186</strain>
    </source>
</reference>
<evidence type="ECO:0000256" key="4">
    <source>
        <dbReference type="ARBA" id="ARBA00022835"/>
    </source>
</evidence>
<evidence type="ECO:0000313" key="10">
    <source>
        <dbReference type="Proteomes" id="UP000245946"/>
    </source>
</evidence>
<evidence type="ECO:0000256" key="1">
    <source>
        <dbReference type="ARBA" id="ARBA00004123"/>
    </source>
</evidence>
<dbReference type="RefSeq" id="XP_025595479.1">
    <property type="nucleotide sequence ID" value="XM_025743426.1"/>
</dbReference>
<protein>
    <submittedName>
        <fullName evidence="9">Uncharacterized protein</fullName>
    </submittedName>
</protein>
<evidence type="ECO:0000256" key="2">
    <source>
        <dbReference type="ARBA" id="ARBA00009155"/>
    </source>
</evidence>
<dbReference type="PANTHER" id="PTHR21321">
    <property type="entry name" value="PNAS-3 RELATED"/>
    <property type="match status" value="1"/>
</dbReference>
<feature type="domain" description="RRP4 S1" evidence="8">
    <location>
        <begin position="124"/>
        <end position="198"/>
    </location>
</feature>
<evidence type="ECO:0000256" key="6">
    <source>
        <dbReference type="ARBA" id="ARBA00023242"/>
    </source>
</evidence>
<dbReference type="CDD" id="cd05789">
    <property type="entry name" value="S1_Rrp4"/>
    <property type="match status" value="1"/>
</dbReference>
<accession>A0A316Z0E7</accession>
<name>A0A316Z0E7_9BASI</name>
<dbReference type="GO" id="GO:0000467">
    <property type="term" value="P:exonucleolytic trimming to generate mature 3'-end of 5.8S rRNA from tricistronic rRNA transcript (SSU-rRNA, 5.8S rRNA, LSU-rRNA)"/>
    <property type="evidence" value="ECO:0007669"/>
    <property type="project" value="TreeGrafter"/>
</dbReference>
<dbReference type="InterPro" id="IPR026699">
    <property type="entry name" value="Exosome_RNA_bind1/RRP40/RRP4"/>
</dbReference>
<dbReference type="GO" id="GO:0071034">
    <property type="term" value="P:CUT catabolic process"/>
    <property type="evidence" value="ECO:0007669"/>
    <property type="project" value="TreeGrafter"/>
</dbReference>
<keyword evidence="10" id="KW-1185">Reference proteome</keyword>
<dbReference type="GO" id="GO:0071028">
    <property type="term" value="P:nuclear mRNA surveillance"/>
    <property type="evidence" value="ECO:0007669"/>
    <property type="project" value="UniProtKB-ARBA"/>
</dbReference>
<keyword evidence="3" id="KW-0698">rRNA processing</keyword>
<keyword evidence="5" id="KW-0694">RNA-binding</keyword>
<evidence type="ECO:0000256" key="3">
    <source>
        <dbReference type="ARBA" id="ARBA00022552"/>
    </source>
</evidence>